<dbReference type="PANTHER" id="PTHR31701">
    <property type="entry name" value="ENDOPLASMIC RETICULUM MEMBRANE-ASSOCIATED RNA DEGRADATION PROTEIN"/>
    <property type="match status" value="1"/>
</dbReference>
<dbReference type="PANTHER" id="PTHR31701:SF2">
    <property type="entry name" value="ENDOPLASMIC RETICULUM MEMBRANE-ASSOCIATED RNA DEGRADATION PROTEIN"/>
    <property type="match status" value="1"/>
</dbReference>
<reference evidence="2" key="1">
    <citation type="thesis" date="2020" institute="ProQuest LLC" country="789 East Eisenhower Parkway, Ann Arbor, MI, USA">
        <title>Comparative Genomics and Chromosome Evolution.</title>
        <authorList>
            <person name="Mudd A.B."/>
        </authorList>
    </citation>
    <scope>NUCLEOTIDE SEQUENCE</scope>
    <source>
        <strain evidence="2">Female2</strain>
        <tissue evidence="2">Blood</tissue>
    </source>
</reference>
<dbReference type="Proteomes" id="UP000812440">
    <property type="component" value="Chromosome 5"/>
</dbReference>
<organism evidence="2 3">
    <name type="scientific">Hymenochirus boettgeri</name>
    <name type="common">Congo dwarf clawed frog</name>
    <dbReference type="NCBI Taxonomy" id="247094"/>
    <lineage>
        <taxon>Eukaryota</taxon>
        <taxon>Metazoa</taxon>
        <taxon>Chordata</taxon>
        <taxon>Craniata</taxon>
        <taxon>Vertebrata</taxon>
        <taxon>Euteleostomi</taxon>
        <taxon>Amphibia</taxon>
        <taxon>Batrachia</taxon>
        <taxon>Anura</taxon>
        <taxon>Pipoidea</taxon>
        <taxon>Pipidae</taxon>
        <taxon>Pipinae</taxon>
        <taxon>Hymenochirus</taxon>
    </lineage>
</organism>
<accession>A0A8T2JGP7</accession>
<evidence type="ECO:0000259" key="1">
    <source>
        <dbReference type="Pfam" id="PF13910"/>
    </source>
</evidence>
<name>A0A8T2JGP7_9PIPI</name>
<dbReference type="EMBL" id="JAACNH010000004">
    <property type="protein sequence ID" value="KAG8444349.1"/>
    <property type="molecule type" value="Genomic_DNA"/>
</dbReference>
<dbReference type="Pfam" id="PF13910">
    <property type="entry name" value="DUF4209"/>
    <property type="match status" value="1"/>
</dbReference>
<feature type="domain" description="DUF4209" evidence="1">
    <location>
        <begin position="128"/>
        <end position="196"/>
    </location>
</feature>
<dbReference type="AlphaFoldDB" id="A0A8T2JGP7"/>
<keyword evidence="3" id="KW-1185">Reference proteome</keyword>
<dbReference type="InterPro" id="IPR025209">
    <property type="entry name" value="DUF4209"/>
</dbReference>
<gene>
    <name evidence="2" type="ORF">GDO86_009511</name>
</gene>
<dbReference type="OrthoDB" id="49386at2759"/>
<protein>
    <recommendedName>
        <fullName evidence="1">DUF4209 domain-containing protein</fullName>
    </recommendedName>
</protein>
<sequence length="197" mass="22161">MCAVSTCLSPAVHSLVCEFGFEIQSNYDIRSILTPKNEVCWKSIIKNVHYKDTGKCLDYAESVRHLGPVCDSIHSHLMSLPFAVFEEQFEWCFHWTNNSKLFLCALTDLKESNGTNISLSLMKMTSSLERSLGDVYLMVGKECPFLLRDLLGSAGLAEIFSKHVMDVLKIFLGAPESLNLRNILWHGFASPDEIPPK</sequence>
<evidence type="ECO:0000313" key="2">
    <source>
        <dbReference type="EMBL" id="KAG8444349.1"/>
    </source>
</evidence>
<dbReference type="InterPro" id="IPR039635">
    <property type="entry name" value="ERMARD"/>
</dbReference>
<evidence type="ECO:0000313" key="3">
    <source>
        <dbReference type="Proteomes" id="UP000812440"/>
    </source>
</evidence>
<comment type="caution">
    <text evidence="2">The sequence shown here is derived from an EMBL/GenBank/DDBJ whole genome shotgun (WGS) entry which is preliminary data.</text>
</comment>
<proteinExistence type="predicted"/>